<dbReference type="InterPro" id="IPR000834">
    <property type="entry name" value="Peptidase_M14"/>
</dbReference>
<gene>
    <name evidence="2" type="ORF">METZ01_LOCUS315654</name>
</gene>
<feature type="domain" description="Peptidase M14" evidence="1">
    <location>
        <begin position="67"/>
        <end position="329"/>
    </location>
</feature>
<feature type="non-terminal residue" evidence="2">
    <location>
        <position position="1"/>
    </location>
</feature>
<name>A0A382NQA6_9ZZZZ</name>
<dbReference type="GO" id="GO:0008270">
    <property type="term" value="F:zinc ion binding"/>
    <property type="evidence" value="ECO:0007669"/>
    <property type="project" value="InterPro"/>
</dbReference>
<evidence type="ECO:0000313" key="2">
    <source>
        <dbReference type="EMBL" id="SVC62800.1"/>
    </source>
</evidence>
<dbReference type="Pfam" id="PF00246">
    <property type="entry name" value="Peptidase_M14"/>
    <property type="match status" value="1"/>
</dbReference>
<dbReference type="GO" id="GO:0006508">
    <property type="term" value="P:proteolysis"/>
    <property type="evidence" value="ECO:0007669"/>
    <property type="project" value="InterPro"/>
</dbReference>
<dbReference type="PROSITE" id="PS52035">
    <property type="entry name" value="PEPTIDASE_M14"/>
    <property type="match status" value="1"/>
</dbReference>
<sequence length="329" mass="36866">SVKKKAVTLRFQFTDSCGKGYMAPPYWIFRNHGWWIVPAVKTDFDAAVGATVTVTIDPHEVVQVANKPYVTPTVIHDEMASLAEMSDTFSVREIGRTAEDRQLLVLETEPRDESILVGATMQPAEPAGRPVIAVAHWLLDGSALTRHLLDRFQFCFLPMPNPDGSFNGRSVTNAVGEVPMFSFAHVLRGEDAPLESRAVWAYCEQLRPTAYVEFHTHYQSVRHHKLNPMWHGWFPENIQGRVTRVDNALLTLNSNWRVTEISPEVPLHDCGKFSNLTTHFHTMSYCYQIYALTQEATCAHAIQVVSTLARALAGPEWEVALPDPEVVAG</sequence>
<dbReference type="Gene3D" id="3.40.630.10">
    <property type="entry name" value="Zn peptidases"/>
    <property type="match status" value="1"/>
</dbReference>
<dbReference type="SUPFAM" id="SSF53187">
    <property type="entry name" value="Zn-dependent exopeptidases"/>
    <property type="match status" value="1"/>
</dbReference>
<proteinExistence type="predicted"/>
<protein>
    <recommendedName>
        <fullName evidence="1">Peptidase M14 domain-containing protein</fullName>
    </recommendedName>
</protein>
<accession>A0A382NQA6</accession>
<evidence type="ECO:0000259" key="1">
    <source>
        <dbReference type="PROSITE" id="PS52035"/>
    </source>
</evidence>
<dbReference type="GO" id="GO:0004181">
    <property type="term" value="F:metallocarboxypeptidase activity"/>
    <property type="evidence" value="ECO:0007669"/>
    <property type="project" value="InterPro"/>
</dbReference>
<reference evidence="2" key="1">
    <citation type="submission" date="2018-05" db="EMBL/GenBank/DDBJ databases">
        <authorList>
            <person name="Lanie J.A."/>
            <person name="Ng W.-L."/>
            <person name="Kazmierczak K.M."/>
            <person name="Andrzejewski T.M."/>
            <person name="Davidsen T.M."/>
            <person name="Wayne K.J."/>
            <person name="Tettelin H."/>
            <person name="Glass J.I."/>
            <person name="Rusch D."/>
            <person name="Podicherti R."/>
            <person name="Tsui H.-C.T."/>
            <person name="Winkler M.E."/>
        </authorList>
    </citation>
    <scope>NUCLEOTIDE SEQUENCE</scope>
</reference>
<organism evidence="2">
    <name type="scientific">marine metagenome</name>
    <dbReference type="NCBI Taxonomy" id="408172"/>
    <lineage>
        <taxon>unclassified sequences</taxon>
        <taxon>metagenomes</taxon>
        <taxon>ecological metagenomes</taxon>
    </lineage>
</organism>
<dbReference type="EMBL" id="UINC01101745">
    <property type="protein sequence ID" value="SVC62800.1"/>
    <property type="molecule type" value="Genomic_DNA"/>
</dbReference>
<dbReference type="AlphaFoldDB" id="A0A382NQA6"/>